<dbReference type="Proteomes" id="UP001190926">
    <property type="component" value="Unassembled WGS sequence"/>
</dbReference>
<evidence type="ECO:0000313" key="1">
    <source>
        <dbReference type="EMBL" id="KAH6824312.1"/>
    </source>
</evidence>
<organism evidence="1 2">
    <name type="scientific">Perilla frutescens var. hirtella</name>
    <name type="common">Perilla citriodora</name>
    <name type="synonym">Perilla setoyensis</name>
    <dbReference type="NCBI Taxonomy" id="608512"/>
    <lineage>
        <taxon>Eukaryota</taxon>
        <taxon>Viridiplantae</taxon>
        <taxon>Streptophyta</taxon>
        <taxon>Embryophyta</taxon>
        <taxon>Tracheophyta</taxon>
        <taxon>Spermatophyta</taxon>
        <taxon>Magnoliopsida</taxon>
        <taxon>eudicotyledons</taxon>
        <taxon>Gunneridae</taxon>
        <taxon>Pentapetalae</taxon>
        <taxon>asterids</taxon>
        <taxon>lamiids</taxon>
        <taxon>Lamiales</taxon>
        <taxon>Lamiaceae</taxon>
        <taxon>Nepetoideae</taxon>
        <taxon>Elsholtzieae</taxon>
        <taxon>Perilla</taxon>
    </lineage>
</organism>
<dbReference type="AlphaFoldDB" id="A0AAD4IZ75"/>
<protein>
    <submittedName>
        <fullName evidence="1">Uncharacterized protein</fullName>
    </submittedName>
</protein>
<comment type="caution">
    <text evidence="1">The sequence shown here is derived from an EMBL/GenBank/DDBJ whole genome shotgun (WGS) entry which is preliminary data.</text>
</comment>
<proteinExistence type="predicted"/>
<reference evidence="1 2" key="1">
    <citation type="journal article" date="2021" name="Nat. Commun.">
        <title>Incipient diploidization of the medicinal plant Perilla within 10,000 years.</title>
        <authorList>
            <person name="Zhang Y."/>
            <person name="Shen Q."/>
            <person name="Leng L."/>
            <person name="Zhang D."/>
            <person name="Chen S."/>
            <person name="Shi Y."/>
            <person name="Ning Z."/>
            <person name="Chen S."/>
        </authorList>
    </citation>
    <scope>NUCLEOTIDE SEQUENCE [LARGE SCALE GENOMIC DNA]</scope>
    <source>
        <strain evidence="2">cv. PC099</strain>
    </source>
</reference>
<accession>A0AAD4IZ75</accession>
<dbReference type="EMBL" id="SDAM02000368">
    <property type="protein sequence ID" value="KAH6824312.1"/>
    <property type="molecule type" value="Genomic_DNA"/>
</dbReference>
<name>A0AAD4IZ75_PERFH</name>
<evidence type="ECO:0000313" key="2">
    <source>
        <dbReference type="Proteomes" id="UP001190926"/>
    </source>
</evidence>
<keyword evidence="2" id="KW-1185">Reference proteome</keyword>
<sequence>MQISSEEASIGSVLSEINSRNQIVIKFQELSICSWRKGSLISAEELANPNS</sequence>
<gene>
    <name evidence="1" type="ORF">C2S53_019282</name>
</gene>